<gene>
    <name evidence="2" type="ORF">EFE23_19915</name>
</gene>
<dbReference type="EMBL" id="RJLN01000062">
    <property type="protein sequence ID" value="RNL95865.1"/>
    <property type="molecule type" value="Genomic_DNA"/>
</dbReference>
<dbReference type="SUPFAM" id="SSF69318">
    <property type="entry name" value="Integrin alpha N-terminal domain"/>
    <property type="match status" value="1"/>
</dbReference>
<evidence type="ECO:0000313" key="2">
    <source>
        <dbReference type="EMBL" id="RNL95865.1"/>
    </source>
</evidence>
<dbReference type="PANTHER" id="PTHR46580">
    <property type="entry name" value="SENSOR KINASE-RELATED"/>
    <property type="match status" value="1"/>
</dbReference>
<protein>
    <submittedName>
        <fullName evidence="2">VCBS repeat-containing protein</fullName>
    </submittedName>
</protein>
<dbReference type="Gene3D" id="2.130.10.130">
    <property type="entry name" value="Integrin alpha, N-terminal"/>
    <property type="match status" value="1"/>
</dbReference>
<organism evidence="2 3">
    <name type="scientific">Micromonospora solifontis</name>
    <dbReference type="NCBI Taxonomy" id="2487138"/>
    <lineage>
        <taxon>Bacteria</taxon>
        <taxon>Bacillati</taxon>
        <taxon>Actinomycetota</taxon>
        <taxon>Actinomycetes</taxon>
        <taxon>Micromonosporales</taxon>
        <taxon>Micromonosporaceae</taxon>
        <taxon>Micromonospora</taxon>
    </lineage>
</organism>
<name>A0ABX9WC51_9ACTN</name>
<sequence length="788" mass="83569">MSQPARVRVEVLDRAVAQKAGVAGLLLRVYRVDGDLTPGPVSIDVDASGFAAAFGGDWASRLRLFRFPACVRTTPGAAGCGNPTLVSTSAVNNRTGVLSAQVDVGPEALVTSDPVERKMARLDGVPTAEPDVFAVMAAGASSDTGDFTKTPFAASYQWQAGNSGAGFSWSYDMDVPPVPGELDPEISLGYSSGAVDGQTAGKNVQPGAVGEGWDLSAGFIERSYRTCADDTANSPYYTNATADQCWRLPNARLVWGGKSTELVPDDATGAWHAADDDGLRVEKVTADWLTANLMFSPGDWNGDGKADVLYRRSSDGKLFMVRGDGAGGFLNGGAAVQIGSFTSAATIFSPGDWDGDGKPDLLWRKASDGTMWLIAGNGTGGWKTGSSVQIGTGWNGMDQIFSPGDFDGDGKSDVISRNASTHNLYLYKGNGSGGWLSGSGAQIASGPASADIIFSGGDFDGDGKPDVLWRQASSKDVFLLAGNGIGGWKTGQSVNVTAPVRTGTGDDEYWKVTTTDGTQYFFGRSRLPSWTSGKRETLSQWTVPVFANHSGEPCFTTAGFASSYCNQAWRWNLDYVVDRHGNSMAYFYDRERAKVGLNGNASTVSDYDRGGRLVRVEYGMRAGSELATTTPPAQVTFSYAERCLSSCWSGTTWASSPTTANWPDTPWDLDCTAAPCSSNLSPSFWTSRRLTGVTTQVWSGSGTTYNTVDQWDFTHQFPSTGNGTSPVLWLASITHTGKANGGSIALPSVTFGGTRFDQRADYDPNGTMAQPRKYRITTVSTETGGQLA</sequence>
<evidence type="ECO:0000313" key="3">
    <source>
        <dbReference type="Proteomes" id="UP000280698"/>
    </source>
</evidence>
<feature type="non-terminal residue" evidence="2">
    <location>
        <position position="788"/>
    </location>
</feature>
<dbReference type="Proteomes" id="UP000280698">
    <property type="component" value="Unassembled WGS sequence"/>
</dbReference>
<proteinExistence type="predicted"/>
<comment type="caution">
    <text evidence="2">The sequence shown here is derived from an EMBL/GenBank/DDBJ whole genome shotgun (WGS) entry which is preliminary data.</text>
</comment>
<keyword evidence="1" id="KW-0732">Signal</keyword>
<accession>A0ABX9WC51</accession>
<dbReference type="InterPro" id="IPR028994">
    <property type="entry name" value="Integrin_alpha_N"/>
</dbReference>
<reference evidence="2 3" key="1">
    <citation type="submission" date="2018-11" db="EMBL/GenBank/DDBJ databases">
        <title>Micromonospora sp. PPF5-17, a new actinomycetes isolated from a hot spring soil.</title>
        <authorList>
            <person name="Thawai C."/>
        </authorList>
    </citation>
    <scope>NUCLEOTIDE SEQUENCE [LARGE SCALE GENOMIC DNA]</scope>
    <source>
        <strain evidence="2 3">PPF5-17</strain>
    </source>
</reference>
<dbReference type="Pfam" id="PF13517">
    <property type="entry name" value="FG-GAP_3"/>
    <property type="match status" value="2"/>
</dbReference>
<evidence type="ECO:0000256" key="1">
    <source>
        <dbReference type="ARBA" id="ARBA00022729"/>
    </source>
</evidence>
<keyword evidence="3" id="KW-1185">Reference proteome</keyword>
<dbReference type="RefSeq" id="WP_148058487.1">
    <property type="nucleotide sequence ID" value="NZ_JAAHBY010000062.1"/>
</dbReference>
<dbReference type="InterPro" id="IPR013517">
    <property type="entry name" value="FG-GAP"/>
</dbReference>